<evidence type="ECO:0000259" key="15">
    <source>
        <dbReference type="PROSITE" id="PS50024"/>
    </source>
</evidence>
<dbReference type="InterPro" id="IPR000742">
    <property type="entry name" value="EGF"/>
</dbReference>
<evidence type="ECO:0000256" key="8">
    <source>
        <dbReference type="ARBA" id="ARBA00022989"/>
    </source>
</evidence>
<dbReference type="InterPro" id="IPR049883">
    <property type="entry name" value="NOTCH1_EGF-like"/>
</dbReference>
<proteinExistence type="predicted"/>
<dbReference type="SUPFAM" id="SSF82671">
    <property type="entry name" value="SEA domain"/>
    <property type="match status" value="1"/>
</dbReference>
<dbReference type="GO" id="GO:0016020">
    <property type="term" value="C:membrane"/>
    <property type="evidence" value="ECO:0007669"/>
    <property type="project" value="UniProtKB-SubCell"/>
</dbReference>
<evidence type="ECO:0000259" key="16">
    <source>
        <dbReference type="PROSITE" id="PS50026"/>
    </source>
</evidence>
<evidence type="ECO:0000256" key="12">
    <source>
        <dbReference type="PROSITE-ProRule" id="PRU00076"/>
    </source>
</evidence>
<feature type="domain" description="EGF-like" evidence="16">
    <location>
        <begin position="202"/>
        <end position="241"/>
    </location>
</feature>
<dbReference type="PROSITE" id="PS50026">
    <property type="entry name" value="EGF_3"/>
    <property type="match status" value="1"/>
</dbReference>
<dbReference type="AlphaFoldDB" id="A0A6P4YC53"/>
<dbReference type="Proteomes" id="UP000515135">
    <property type="component" value="Unplaced"/>
</dbReference>
<keyword evidence="5 14" id="KW-0812">Transmembrane</keyword>
<keyword evidence="3" id="KW-0964">Secreted</keyword>
<keyword evidence="11" id="KW-0325">Glycoprotein</keyword>
<keyword evidence="7" id="KW-0677">Repeat</keyword>
<dbReference type="InterPro" id="IPR001881">
    <property type="entry name" value="EGF-like_Ca-bd_dom"/>
</dbReference>
<name>A0A6P4YC53_BRABE</name>
<comment type="subcellular location">
    <subcellularLocation>
        <location evidence="1">Membrane</location>
        <topology evidence="1">Multi-pass membrane protein</topology>
    </subcellularLocation>
    <subcellularLocation>
        <location evidence="2">Secreted</location>
    </subcellularLocation>
</comment>
<evidence type="ECO:0000256" key="9">
    <source>
        <dbReference type="ARBA" id="ARBA00023136"/>
    </source>
</evidence>
<dbReference type="PROSITE" id="PS00010">
    <property type="entry name" value="ASX_HYDROXYL"/>
    <property type="match status" value="3"/>
</dbReference>
<dbReference type="InterPro" id="IPR018097">
    <property type="entry name" value="EGF_Ca-bd_CS"/>
</dbReference>
<evidence type="ECO:0000256" key="5">
    <source>
        <dbReference type="ARBA" id="ARBA00022692"/>
    </source>
</evidence>
<evidence type="ECO:0000256" key="2">
    <source>
        <dbReference type="ARBA" id="ARBA00004613"/>
    </source>
</evidence>
<feature type="region of interest" description="Disordered" evidence="13">
    <location>
        <begin position="634"/>
        <end position="666"/>
    </location>
</feature>
<organism evidence="17 18">
    <name type="scientific">Branchiostoma belcheri</name>
    <name type="common">Amphioxus</name>
    <dbReference type="NCBI Taxonomy" id="7741"/>
    <lineage>
        <taxon>Eukaryota</taxon>
        <taxon>Metazoa</taxon>
        <taxon>Chordata</taxon>
        <taxon>Cephalochordata</taxon>
        <taxon>Leptocardii</taxon>
        <taxon>Amphioxiformes</taxon>
        <taxon>Branchiostomatidae</taxon>
        <taxon>Branchiostoma</taxon>
    </lineage>
</organism>
<evidence type="ECO:0000256" key="14">
    <source>
        <dbReference type="SAM" id="Phobius"/>
    </source>
</evidence>
<dbReference type="Pfam" id="PF14670">
    <property type="entry name" value="FXa_inhibition"/>
    <property type="match status" value="1"/>
</dbReference>
<evidence type="ECO:0000313" key="18">
    <source>
        <dbReference type="RefSeq" id="XP_019614466.1"/>
    </source>
</evidence>
<dbReference type="SUPFAM" id="SSF57184">
    <property type="entry name" value="Growth factor receptor domain"/>
    <property type="match status" value="1"/>
</dbReference>
<feature type="region of interest" description="Disordered" evidence="13">
    <location>
        <begin position="579"/>
        <end position="604"/>
    </location>
</feature>
<gene>
    <name evidence="18" type="primary">LOC109462364</name>
</gene>
<dbReference type="InterPro" id="IPR006634">
    <property type="entry name" value="TLC-dom"/>
</dbReference>
<dbReference type="PROSITE" id="PS01187">
    <property type="entry name" value="EGF_CA"/>
    <property type="match status" value="1"/>
</dbReference>
<dbReference type="Gene3D" id="2.10.25.10">
    <property type="entry name" value="Laminin"/>
    <property type="match status" value="4"/>
</dbReference>
<accession>A0A6P4YC53</accession>
<dbReference type="PROSITE" id="PS01186">
    <property type="entry name" value="EGF_2"/>
    <property type="match status" value="4"/>
</dbReference>
<reference evidence="18" key="1">
    <citation type="submission" date="2025-08" db="UniProtKB">
        <authorList>
            <consortium name="RefSeq"/>
        </authorList>
    </citation>
    <scope>IDENTIFICATION</scope>
    <source>
        <tissue evidence="18">Gonad</tissue>
    </source>
</reference>
<evidence type="ECO:0000313" key="17">
    <source>
        <dbReference type="Proteomes" id="UP000515135"/>
    </source>
</evidence>
<dbReference type="GO" id="GO:0005576">
    <property type="term" value="C:extracellular region"/>
    <property type="evidence" value="ECO:0007669"/>
    <property type="project" value="UniProtKB-SubCell"/>
</dbReference>
<dbReference type="Pfam" id="PF07645">
    <property type="entry name" value="EGF_CA"/>
    <property type="match status" value="2"/>
</dbReference>
<dbReference type="Pfam" id="PF01390">
    <property type="entry name" value="SEA"/>
    <property type="match status" value="1"/>
</dbReference>
<dbReference type="PROSITE" id="PS00022">
    <property type="entry name" value="EGF_1"/>
    <property type="match status" value="1"/>
</dbReference>
<evidence type="ECO:0000256" key="4">
    <source>
        <dbReference type="ARBA" id="ARBA00022536"/>
    </source>
</evidence>
<dbReference type="RefSeq" id="XP_019614466.1">
    <property type="nucleotide sequence ID" value="XM_019758907.1"/>
</dbReference>
<dbReference type="PANTHER" id="PTHR47333:SF4">
    <property type="entry name" value="EGF-LIKE DOMAIN-CONTAINING PROTEIN"/>
    <property type="match status" value="1"/>
</dbReference>
<evidence type="ECO:0000256" key="13">
    <source>
        <dbReference type="SAM" id="MobiDB-lite"/>
    </source>
</evidence>
<dbReference type="InterPro" id="IPR000082">
    <property type="entry name" value="SEA_dom"/>
</dbReference>
<dbReference type="Pfam" id="PF03798">
    <property type="entry name" value="TRAM_LAG1_CLN8"/>
    <property type="match status" value="1"/>
</dbReference>
<keyword evidence="10" id="KW-1015">Disulfide bond</keyword>
<evidence type="ECO:0000256" key="6">
    <source>
        <dbReference type="ARBA" id="ARBA00022729"/>
    </source>
</evidence>
<dbReference type="SMART" id="SM00179">
    <property type="entry name" value="EGF_CA"/>
    <property type="match status" value="3"/>
</dbReference>
<keyword evidence="9 14" id="KW-0472">Membrane</keyword>
<dbReference type="InterPro" id="IPR000152">
    <property type="entry name" value="EGF-type_Asp/Asn_hydroxyl_site"/>
</dbReference>
<dbReference type="InterPro" id="IPR052080">
    <property type="entry name" value="vWF_C/EGF_Fibrillin"/>
</dbReference>
<dbReference type="SUPFAM" id="SSF57196">
    <property type="entry name" value="EGF/Laminin"/>
    <property type="match status" value="1"/>
</dbReference>
<dbReference type="InterPro" id="IPR009030">
    <property type="entry name" value="Growth_fac_rcpt_cys_sf"/>
</dbReference>
<keyword evidence="17" id="KW-1185">Reference proteome</keyword>
<dbReference type="PANTHER" id="PTHR47333">
    <property type="entry name" value="VON WILLEBRAND FACTOR C AND EGF DOMAIN-CONTAINING PROTEIN"/>
    <property type="match status" value="1"/>
</dbReference>
<dbReference type="OrthoDB" id="4062651at2759"/>
<evidence type="ECO:0000256" key="11">
    <source>
        <dbReference type="ARBA" id="ARBA00023180"/>
    </source>
</evidence>
<feature type="domain" description="SEA" evidence="15">
    <location>
        <begin position="355"/>
        <end position="476"/>
    </location>
</feature>
<dbReference type="GO" id="GO:0005509">
    <property type="term" value="F:calcium ion binding"/>
    <property type="evidence" value="ECO:0007669"/>
    <property type="project" value="InterPro"/>
</dbReference>
<sequence>MMLLYIVSAVCNVALWQTVFWRLAPKVNLWIFPTYKRLEKKLKLQMNRNVSSATCSGILSLLSWYTFLFRPDVSPKLVEMDQPIVRLTVSIFLGHTISEILAMAYQGTLLEEKAMLCHHVSSLFSGYVGVTRCWFPYFVVLFLMSELSTPFVSLRTSYRTEYGTQYSTQPYEDSTDCYHGNCSADGTCTCAPGYTGSTCEDDIDECLRQTGDCDQVCVNTPGTYRCACYEGFVLYNRTHCQDEDECVTGNHDCSHSCNNTHGSFTCGCRVGYDFDSSTRQCEDTDECLDNNGGCQHNCTNNNGSFVCSCTDGYRLMPDHSSCTDSALTTSAPRTTTYPKMTTTLTPQTTDTSGFTIYKVEVTLTTIQGRPVVYSEELATPGSQLFVQTATVVESSMNTIMRRSPIRDIFIRSDVTGFRQGSVIADIDMYLKKQGEEVSASYVRDVILAGVLNNTMGSPGRGLGIQANSLQVTQPGEGKVDRTAENGTIAAIVIVLVALLLALIGAVFLYRRRRSKLRMDRAREQYGVRNGQNGTLNNLSERRHPEAYTNNIYDNPCFEGNATGSQQPCAANLQDLAAASKSAAPPLPNRPPSLQKVGNENPQLNGAQKLSNELVVGNLNRQENHYEVCGPGVSSKVNVSESRKDEHGYEIPGNKLDPSVYDDIMKD</sequence>
<dbReference type="GeneID" id="109462364"/>
<feature type="compositionally biased region" description="Polar residues" evidence="13">
    <location>
        <begin position="595"/>
        <end position="604"/>
    </location>
</feature>
<keyword evidence="4 12" id="KW-0245">EGF-like domain</keyword>
<evidence type="ECO:0000256" key="3">
    <source>
        <dbReference type="ARBA" id="ARBA00022525"/>
    </source>
</evidence>
<dbReference type="SMART" id="SM00181">
    <property type="entry name" value="EGF"/>
    <property type="match status" value="4"/>
</dbReference>
<protein>
    <submittedName>
        <fullName evidence="18">Uncharacterized protein LOC109462364 isoform X2</fullName>
    </submittedName>
</protein>
<dbReference type="PROSITE" id="PS50024">
    <property type="entry name" value="SEA"/>
    <property type="match status" value="1"/>
</dbReference>
<keyword evidence="8 14" id="KW-1133">Transmembrane helix</keyword>
<dbReference type="SMART" id="SM00200">
    <property type="entry name" value="SEA"/>
    <property type="match status" value="1"/>
</dbReference>
<feature type="transmembrane region" description="Helical" evidence="14">
    <location>
        <begin position="488"/>
        <end position="509"/>
    </location>
</feature>
<dbReference type="Gene3D" id="3.30.70.960">
    <property type="entry name" value="SEA domain"/>
    <property type="match status" value="1"/>
</dbReference>
<dbReference type="InterPro" id="IPR036364">
    <property type="entry name" value="SEA_dom_sf"/>
</dbReference>
<evidence type="ECO:0000256" key="7">
    <source>
        <dbReference type="ARBA" id="ARBA00022737"/>
    </source>
</evidence>
<comment type="caution">
    <text evidence="12">Lacks conserved residue(s) required for the propagation of feature annotation.</text>
</comment>
<dbReference type="GO" id="GO:0071944">
    <property type="term" value="C:cell periphery"/>
    <property type="evidence" value="ECO:0007669"/>
    <property type="project" value="UniProtKB-ARBA"/>
</dbReference>
<dbReference type="FunFam" id="2.10.25.10:FF:000139">
    <property type="entry name" value="Fibulin-1"/>
    <property type="match status" value="1"/>
</dbReference>
<evidence type="ECO:0000256" key="10">
    <source>
        <dbReference type="ARBA" id="ARBA00023157"/>
    </source>
</evidence>
<keyword evidence="6" id="KW-0732">Signal</keyword>
<evidence type="ECO:0000256" key="1">
    <source>
        <dbReference type="ARBA" id="ARBA00004141"/>
    </source>
</evidence>
<dbReference type="FunFam" id="2.10.25.10:FF:000240">
    <property type="entry name" value="Vitamin K-dependent protein S"/>
    <property type="match status" value="2"/>
</dbReference>